<feature type="compositionally biased region" description="Low complexity" evidence="1">
    <location>
        <begin position="663"/>
        <end position="686"/>
    </location>
</feature>
<reference evidence="2" key="1">
    <citation type="journal article" date="2023" name="Mol. Phylogenet. Evol.">
        <title>Genome-scale phylogeny and comparative genomics of the fungal order Sordariales.</title>
        <authorList>
            <person name="Hensen N."/>
            <person name="Bonometti L."/>
            <person name="Westerberg I."/>
            <person name="Brannstrom I.O."/>
            <person name="Guillou S."/>
            <person name="Cros-Aarteil S."/>
            <person name="Calhoun S."/>
            <person name="Haridas S."/>
            <person name="Kuo A."/>
            <person name="Mondo S."/>
            <person name="Pangilinan J."/>
            <person name="Riley R."/>
            <person name="LaButti K."/>
            <person name="Andreopoulos B."/>
            <person name="Lipzen A."/>
            <person name="Chen C."/>
            <person name="Yan M."/>
            <person name="Daum C."/>
            <person name="Ng V."/>
            <person name="Clum A."/>
            <person name="Steindorff A."/>
            <person name="Ohm R.A."/>
            <person name="Martin F."/>
            <person name="Silar P."/>
            <person name="Natvig D.O."/>
            <person name="Lalanne C."/>
            <person name="Gautier V."/>
            <person name="Ament-Velasquez S.L."/>
            <person name="Kruys A."/>
            <person name="Hutchinson M.I."/>
            <person name="Powell A.J."/>
            <person name="Barry K."/>
            <person name="Miller A.N."/>
            <person name="Grigoriev I.V."/>
            <person name="Debuchy R."/>
            <person name="Gladieux P."/>
            <person name="Hiltunen Thoren M."/>
            <person name="Johannesson H."/>
        </authorList>
    </citation>
    <scope>NUCLEOTIDE SEQUENCE</scope>
    <source>
        <strain evidence="2">CBS 532.94</strain>
    </source>
</reference>
<comment type="caution">
    <text evidence="2">The sequence shown here is derived from an EMBL/GenBank/DDBJ whole genome shotgun (WGS) entry which is preliminary data.</text>
</comment>
<organism evidence="2 3">
    <name type="scientific">Achaetomium macrosporum</name>
    <dbReference type="NCBI Taxonomy" id="79813"/>
    <lineage>
        <taxon>Eukaryota</taxon>
        <taxon>Fungi</taxon>
        <taxon>Dikarya</taxon>
        <taxon>Ascomycota</taxon>
        <taxon>Pezizomycotina</taxon>
        <taxon>Sordariomycetes</taxon>
        <taxon>Sordariomycetidae</taxon>
        <taxon>Sordariales</taxon>
        <taxon>Chaetomiaceae</taxon>
        <taxon>Achaetomium</taxon>
    </lineage>
</organism>
<dbReference type="AlphaFoldDB" id="A0AAN7C0E0"/>
<keyword evidence="3" id="KW-1185">Reference proteome</keyword>
<feature type="compositionally biased region" description="Polar residues" evidence="1">
    <location>
        <begin position="635"/>
        <end position="654"/>
    </location>
</feature>
<feature type="compositionally biased region" description="Basic residues" evidence="1">
    <location>
        <begin position="364"/>
        <end position="378"/>
    </location>
</feature>
<name>A0AAN7C0E0_9PEZI</name>
<feature type="non-terminal residue" evidence="2">
    <location>
        <position position="705"/>
    </location>
</feature>
<dbReference type="EMBL" id="MU860862">
    <property type="protein sequence ID" value="KAK4232812.1"/>
    <property type="molecule type" value="Genomic_DNA"/>
</dbReference>
<sequence>MATQAIQPTARIEPVVAATPSRAHNAPGTQPSTASSRKTRGGSTIRSAARKSGQSLDQIYPDLFKPTNRATFKDLLSETENIRVFYPWVAANPPSATEMIRMKNKVDYRIRQVLFVFCSTKPLGRIVADACPDISNTSRTFSDLYGYAQRMSANFKHRLLYQQMYGLARTWLDDFGKTDFRLDPRIHIDSWQYGEGYQDFSEADLEHTKRWIYSRVDATLFRVVFKQWAPILDWENTFGKRHKKPFYYLKIMFATMMKEVAFVVISEEIMNQGRQWRPNIMTGWKRDDTQRRICDRVFDSLAAFENFEDIELDHFTWLPAGGSLQEPNEDLVIAHSELLNQHIISNSPPPGSESDGPSSARDSPRRKTTQRPPRHHIQRPASTDTTDFFDMPYAMSAPKTKDTAKPQPTSRGHPRTDDGPRSIGTRGKQIIVSDHEQDDDDDCMLVDDDEDIFRDSQQHAKLTDKRANTSPGYDEDEQPLLRAASIEYSPHIVAAVDDQRARRGSAGPSVQGIQAARAPLIAPSFGNAPTGILGASSGVRSGVIQPIARSFMGGSAAYQDAETPVPLPHIPGFSQPTGTIPPSLQGITRTTSKRMSPPPPSRSGSGTGLVRLSQSRIPVPVIPTSGTGSVHGRSPVQQPTQQSTAFSATVNVATIESIPTAKTSPTGSTAGDSTSTAQATSVTRTSSRNRRKSQRALEADGNTQT</sequence>
<feature type="region of interest" description="Disordered" evidence="1">
    <location>
        <begin position="456"/>
        <end position="475"/>
    </location>
</feature>
<gene>
    <name evidence="2" type="ORF">C8A03DRAFT_39549</name>
</gene>
<protein>
    <submittedName>
        <fullName evidence="2">Uncharacterized protein</fullName>
    </submittedName>
</protein>
<evidence type="ECO:0000256" key="1">
    <source>
        <dbReference type="SAM" id="MobiDB-lite"/>
    </source>
</evidence>
<proteinExistence type="predicted"/>
<accession>A0AAN7C0E0</accession>
<evidence type="ECO:0000313" key="2">
    <source>
        <dbReference type="EMBL" id="KAK4232812.1"/>
    </source>
</evidence>
<feature type="compositionally biased region" description="Basic and acidic residues" evidence="1">
    <location>
        <begin position="456"/>
        <end position="467"/>
    </location>
</feature>
<feature type="region of interest" description="Disordered" evidence="1">
    <location>
        <begin position="588"/>
        <end position="705"/>
    </location>
</feature>
<feature type="region of interest" description="Disordered" evidence="1">
    <location>
        <begin position="342"/>
        <end position="427"/>
    </location>
</feature>
<reference evidence="2" key="2">
    <citation type="submission" date="2023-05" db="EMBL/GenBank/DDBJ databases">
        <authorList>
            <consortium name="Lawrence Berkeley National Laboratory"/>
            <person name="Steindorff A."/>
            <person name="Hensen N."/>
            <person name="Bonometti L."/>
            <person name="Westerberg I."/>
            <person name="Brannstrom I.O."/>
            <person name="Guillou S."/>
            <person name="Cros-Aarteil S."/>
            <person name="Calhoun S."/>
            <person name="Haridas S."/>
            <person name="Kuo A."/>
            <person name="Mondo S."/>
            <person name="Pangilinan J."/>
            <person name="Riley R."/>
            <person name="Labutti K."/>
            <person name="Andreopoulos B."/>
            <person name="Lipzen A."/>
            <person name="Chen C."/>
            <person name="Yanf M."/>
            <person name="Daum C."/>
            <person name="Ng V."/>
            <person name="Clum A."/>
            <person name="Ohm R."/>
            <person name="Martin F."/>
            <person name="Silar P."/>
            <person name="Natvig D."/>
            <person name="Lalanne C."/>
            <person name="Gautier V."/>
            <person name="Ament-Velasquez S.L."/>
            <person name="Kruys A."/>
            <person name="Hutchinson M.I."/>
            <person name="Powell A.J."/>
            <person name="Barry K."/>
            <person name="Miller A.N."/>
            <person name="Grigoriev I.V."/>
            <person name="Debuchy R."/>
            <person name="Gladieux P."/>
            <person name="Thoren M.H."/>
            <person name="Johannesson H."/>
        </authorList>
    </citation>
    <scope>NUCLEOTIDE SEQUENCE</scope>
    <source>
        <strain evidence="2">CBS 532.94</strain>
    </source>
</reference>
<evidence type="ECO:0000313" key="3">
    <source>
        <dbReference type="Proteomes" id="UP001303760"/>
    </source>
</evidence>
<dbReference type="Proteomes" id="UP001303760">
    <property type="component" value="Unassembled WGS sequence"/>
</dbReference>
<feature type="region of interest" description="Disordered" evidence="1">
    <location>
        <begin position="1"/>
        <end position="52"/>
    </location>
</feature>
<feature type="compositionally biased region" description="Polar residues" evidence="1">
    <location>
        <begin position="27"/>
        <end position="52"/>
    </location>
</feature>